<gene>
    <name evidence="2" type="ORF">KIN20_012737</name>
</gene>
<accession>A0AAD5QNC0</accession>
<name>A0AAD5QNC0_PARTN</name>
<protein>
    <submittedName>
        <fullName evidence="2">Uncharacterized protein</fullName>
    </submittedName>
</protein>
<feature type="region of interest" description="Disordered" evidence="1">
    <location>
        <begin position="53"/>
        <end position="105"/>
    </location>
</feature>
<keyword evidence="3" id="KW-1185">Reference proteome</keyword>
<sequence>MAIRPTTGKHAVGKKLLEALNHVSRTKNILSARNASRKMCIQMSTRRPERVTLCHNHTSPKLYEKPHYSTSVSHEVNNDDETNGKLPKRSQRRRKVYESEHLSEDEDELEEVCQVIDSLFSSFICLYLWT</sequence>
<reference evidence="2" key="1">
    <citation type="submission" date="2021-06" db="EMBL/GenBank/DDBJ databases">
        <title>Parelaphostrongylus tenuis whole genome reference sequence.</title>
        <authorList>
            <person name="Garwood T.J."/>
            <person name="Larsen P.A."/>
            <person name="Fountain-Jones N.M."/>
            <person name="Garbe J.R."/>
            <person name="Macchietto M.G."/>
            <person name="Kania S.A."/>
            <person name="Gerhold R.W."/>
            <person name="Richards J.E."/>
            <person name="Wolf T.M."/>
        </authorList>
    </citation>
    <scope>NUCLEOTIDE SEQUENCE</scope>
    <source>
        <strain evidence="2">MNPRO001-30</strain>
        <tissue evidence="2">Meninges</tissue>
    </source>
</reference>
<feature type="compositionally biased region" description="Basic residues" evidence="1">
    <location>
        <begin position="86"/>
        <end position="95"/>
    </location>
</feature>
<dbReference type="EMBL" id="JAHQIW010002462">
    <property type="protein sequence ID" value="KAJ1355360.1"/>
    <property type="molecule type" value="Genomic_DNA"/>
</dbReference>
<evidence type="ECO:0000313" key="2">
    <source>
        <dbReference type="EMBL" id="KAJ1355360.1"/>
    </source>
</evidence>
<comment type="caution">
    <text evidence="2">The sequence shown here is derived from an EMBL/GenBank/DDBJ whole genome shotgun (WGS) entry which is preliminary data.</text>
</comment>
<evidence type="ECO:0000256" key="1">
    <source>
        <dbReference type="SAM" id="MobiDB-lite"/>
    </source>
</evidence>
<organism evidence="2 3">
    <name type="scientific">Parelaphostrongylus tenuis</name>
    <name type="common">Meningeal worm</name>
    <dbReference type="NCBI Taxonomy" id="148309"/>
    <lineage>
        <taxon>Eukaryota</taxon>
        <taxon>Metazoa</taxon>
        <taxon>Ecdysozoa</taxon>
        <taxon>Nematoda</taxon>
        <taxon>Chromadorea</taxon>
        <taxon>Rhabditida</taxon>
        <taxon>Rhabditina</taxon>
        <taxon>Rhabditomorpha</taxon>
        <taxon>Strongyloidea</taxon>
        <taxon>Metastrongylidae</taxon>
        <taxon>Parelaphostrongylus</taxon>
    </lineage>
</organism>
<dbReference type="Proteomes" id="UP001196413">
    <property type="component" value="Unassembled WGS sequence"/>
</dbReference>
<evidence type="ECO:0000313" key="3">
    <source>
        <dbReference type="Proteomes" id="UP001196413"/>
    </source>
</evidence>
<dbReference type="AlphaFoldDB" id="A0AAD5QNC0"/>
<proteinExistence type="predicted"/>